<comment type="caution">
    <text evidence="1">The sequence shown here is derived from an EMBL/GenBank/DDBJ whole genome shotgun (WGS) entry which is preliminary data.</text>
</comment>
<name>A0ACC1CJM9_9NEOP</name>
<dbReference type="EMBL" id="CM034409">
    <property type="protein sequence ID" value="KAJ0171782.1"/>
    <property type="molecule type" value="Genomic_DNA"/>
</dbReference>
<gene>
    <name evidence="1" type="ORF">K1T71_012545</name>
</gene>
<reference evidence="1 2" key="1">
    <citation type="journal article" date="2021" name="Front. Genet.">
        <title>Chromosome-Level Genome Assembly Reveals Significant Gene Expansion in the Toll and IMD Signaling Pathways of Dendrolimus kikuchii.</title>
        <authorList>
            <person name="Zhou J."/>
            <person name="Wu P."/>
            <person name="Xiong Z."/>
            <person name="Liu N."/>
            <person name="Zhao N."/>
            <person name="Ji M."/>
            <person name="Qiu Y."/>
            <person name="Yang B."/>
        </authorList>
    </citation>
    <scope>NUCLEOTIDE SEQUENCE [LARGE SCALE GENOMIC DNA]</scope>
    <source>
        <strain evidence="1">Ann1</strain>
    </source>
</reference>
<keyword evidence="2" id="KW-1185">Reference proteome</keyword>
<proteinExistence type="predicted"/>
<evidence type="ECO:0000313" key="2">
    <source>
        <dbReference type="Proteomes" id="UP000824533"/>
    </source>
</evidence>
<organism evidence="1 2">
    <name type="scientific">Dendrolimus kikuchii</name>
    <dbReference type="NCBI Taxonomy" id="765133"/>
    <lineage>
        <taxon>Eukaryota</taxon>
        <taxon>Metazoa</taxon>
        <taxon>Ecdysozoa</taxon>
        <taxon>Arthropoda</taxon>
        <taxon>Hexapoda</taxon>
        <taxon>Insecta</taxon>
        <taxon>Pterygota</taxon>
        <taxon>Neoptera</taxon>
        <taxon>Endopterygota</taxon>
        <taxon>Lepidoptera</taxon>
        <taxon>Glossata</taxon>
        <taxon>Ditrysia</taxon>
        <taxon>Bombycoidea</taxon>
        <taxon>Lasiocampidae</taxon>
        <taxon>Dendrolimus</taxon>
    </lineage>
</organism>
<sequence>MSKGKAYRGGERDIILKVLSFFEKEIQKETYGPRLGEIYERELIISVGQNRDSDSTELETYIENDLCVGMKFRAVMMDSGPMREFSNIVTTISKLSKESVLRIADDKLYFIVCDESSGPTPLVLWCEIPQRIFFAEYQMVGLDNEHKDIYLGMNSGNLAKLLGTLKTAKSLKMKLTKKQCPCLTLEIESASSTSQQTRNVTHDIPVIVIPRKVWPELQEPKTPEPDISIELPLLKQLRTTIDRMKTMATEVVLWASAEGRLTLQIKTDMAKVSTRFKELRVEAFGGPIEHSDSEPESQVNEDTSKLCYCRVDAKKFSMFLSADQISHNKTVCKMVHKKLVILCLETEQDVKLQCFISGIVY</sequence>
<evidence type="ECO:0000313" key="1">
    <source>
        <dbReference type="EMBL" id="KAJ0171782.1"/>
    </source>
</evidence>
<protein>
    <submittedName>
        <fullName evidence="1">Uncharacterized protein</fullName>
    </submittedName>
</protein>
<accession>A0ACC1CJM9</accession>
<dbReference type="Proteomes" id="UP000824533">
    <property type="component" value="Linkage Group LG23"/>
</dbReference>